<feature type="non-terminal residue" evidence="8">
    <location>
        <position position="1"/>
    </location>
</feature>
<dbReference type="Proteomes" id="UP001213681">
    <property type="component" value="Unassembled WGS sequence"/>
</dbReference>
<keyword evidence="3 6" id="KW-0812">Transmembrane</keyword>
<feature type="transmembrane region" description="Helical" evidence="7">
    <location>
        <begin position="137"/>
        <end position="158"/>
    </location>
</feature>
<gene>
    <name evidence="8" type="ORF">N7458_007105</name>
</gene>
<evidence type="ECO:0000256" key="5">
    <source>
        <dbReference type="ARBA" id="ARBA00023136"/>
    </source>
</evidence>
<dbReference type="PROSITE" id="PS00221">
    <property type="entry name" value="MIP"/>
    <property type="match status" value="1"/>
</dbReference>
<keyword evidence="9" id="KW-1185">Reference proteome</keyword>
<feature type="transmembrane region" description="Helical" evidence="7">
    <location>
        <begin position="91"/>
        <end position="117"/>
    </location>
</feature>
<feature type="transmembrane region" description="Helical" evidence="7">
    <location>
        <begin position="231"/>
        <end position="251"/>
    </location>
</feature>
<feature type="transmembrane region" description="Helical" evidence="7">
    <location>
        <begin position="187"/>
        <end position="205"/>
    </location>
</feature>
<accession>A0AAD6G3M0</accession>
<evidence type="ECO:0000256" key="3">
    <source>
        <dbReference type="ARBA" id="ARBA00022692"/>
    </source>
</evidence>
<dbReference type="PANTHER" id="PTHR19139:SF290">
    <property type="entry name" value="AQUAPORIN"/>
    <property type="match status" value="1"/>
</dbReference>
<dbReference type="PRINTS" id="PR00783">
    <property type="entry name" value="MINTRINSICP"/>
</dbReference>
<name>A0AAD6G3M0_9EURO</name>
<dbReference type="GO" id="GO:0015250">
    <property type="term" value="F:water channel activity"/>
    <property type="evidence" value="ECO:0007669"/>
    <property type="project" value="TreeGrafter"/>
</dbReference>
<dbReference type="SUPFAM" id="SSF81338">
    <property type="entry name" value="Aquaporin-like"/>
    <property type="match status" value="1"/>
</dbReference>
<reference evidence="8" key="1">
    <citation type="submission" date="2022-12" db="EMBL/GenBank/DDBJ databases">
        <authorList>
            <person name="Petersen C."/>
        </authorList>
    </citation>
    <scope>NUCLEOTIDE SEQUENCE</scope>
    <source>
        <strain evidence="8">IBT 16125</strain>
    </source>
</reference>
<feature type="transmembrane region" description="Helical" evidence="7">
    <location>
        <begin position="258"/>
        <end position="278"/>
    </location>
</feature>
<dbReference type="GeneID" id="81600730"/>
<dbReference type="Gene3D" id="1.20.1080.10">
    <property type="entry name" value="Glycerol uptake facilitator protein"/>
    <property type="match status" value="1"/>
</dbReference>
<comment type="subcellular location">
    <subcellularLocation>
        <location evidence="1">Membrane</location>
        <topology evidence="1">Multi-pass membrane protein</topology>
    </subcellularLocation>
</comment>
<evidence type="ECO:0000256" key="4">
    <source>
        <dbReference type="ARBA" id="ARBA00022989"/>
    </source>
</evidence>
<dbReference type="AlphaFoldDB" id="A0AAD6G3M0"/>
<evidence type="ECO:0000313" key="9">
    <source>
        <dbReference type="Proteomes" id="UP001213681"/>
    </source>
</evidence>
<evidence type="ECO:0000256" key="7">
    <source>
        <dbReference type="SAM" id="Phobius"/>
    </source>
</evidence>
<dbReference type="Pfam" id="PF00230">
    <property type="entry name" value="MIP"/>
    <property type="match status" value="1"/>
</dbReference>
<keyword evidence="4 7" id="KW-1133">Transmembrane helix</keyword>
<keyword evidence="5 7" id="KW-0472">Membrane</keyword>
<dbReference type="PANTHER" id="PTHR19139">
    <property type="entry name" value="AQUAPORIN TRANSPORTER"/>
    <property type="match status" value="1"/>
</dbReference>
<dbReference type="InterPro" id="IPR023271">
    <property type="entry name" value="Aquaporin-like"/>
</dbReference>
<evidence type="ECO:0000256" key="2">
    <source>
        <dbReference type="ARBA" id="ARBA00022448"/>
    </source>
</evidence>
<dbReference type="EMBL" id="JAPVEA010000006">
    <property type="protein sequence ID" value="KAJ5450656.1"/>
    <property type="molecule type" value="Genomic_DNA"/>
</dbReference>
<evidence type="ECO:0000256" key="6">
    <source>
        <dbReference type="RuleBase" id="RU000477"/>
    </source>
</evidence>
<dbReference type="RefSeq" id="XP_056766191.1">
    <property type="nucleotide sequence ID" value="XM_056910487.1"/>
</dbReference>
<evidence type="ECO:0000313" key="8">
    <source>
        <dbReference type="EMBL" id="KAJ5450656.1"/>
    </source>
</evidence>
<dbReference type="InterPro" id="IPR022357">
    <property type="entry name" value="MIP_CS"/>
</dbReference>
<proteinExistence type="inferred from homology"/>
<protein>
    <submittedName>
        <fullName evidence="8">Aquaporin-like protein</fullName>
    </submittedName>
</protein>
<dbReference type="InterPro" id="IPR000425">
    <property type="entry name" value="MIP"/>
</dbReference>
<organism evidence="8 9">
    <name type="scientific">Penicillium daleae</name>
    <dbReference type="NCBI Taxonomy" id="63821"/>
    <lineage>
        <taxon>Eukaryota</taxon>
        <taxon>Fungi</taxon>
        <taxon>Dikarya</taxon>
        <taxon>Ascomycota</taxon>
        <taxon>Pezizomycotina</taxon>
        <taxon>Eurotiomycetes</taxon>
        <taxon>Eurotiomycetidae</taxon>
        <taxon>Eurotiales</taxon>
        <taxon>Aspergillaceae</taxon>
        <taxon>Penicillium</taxon>
    </lineage>
</organism>
<comment type="caution">
    <text evidence="8">The sequence shown here is derived from an EMBL/GenBank/DDBJ whole genome shotgun (WGS) entry which is preliminary data.</text>
</comment>
<dbReference type="GO" id="GO:0005886">
    <property type="term" value="C:plasma membrane"/>
    <property type="evidence" value="ECO:0007669"/>
    <property type="project" value="TreeGrafter"/>
</dbReference>
<reference evidence="8" key="2">
    <citation type="journal article" date="2023" name="IMA Fungus">
        <title>Comparative genomic study of the Penicillium genus elucidates a diverse pangenome and 15 lateral gene transfer events.</title>
        <authorList>
            <person name="Petersen C."/>
            <person name="Sorensen T."/>
            <person name="Nielsen M.R."/>
            <person name="Sondergaard T.E."/>
            <person name="Sorensen J.L."/>
            <person name="Fitzpatrick D.A."/>
            <person name="Frisvad J.C."/>
            <person name="Nielsen K.L."/>
        </authorList>
    </citation>
    <scope>NUCLEOTIDE SEQUENCE</scope>
    <source>
        <strain evidence="8">IBT 16125</strain>
    </source>
</reference>
<evidence type="ECO:0000256" key="1">
    <source>
        <dbReference type="ARBA" id="ARBA00004141"/>
    </source>
</evidence>
<comment type="similarity">
    <text evidence="6">Belongs to the MIP/aquaporin (TC 1.A.8) family.</text>
</comment>
<sequence length="322" mass="35003">MALTPQQTRGSYQSDLEQTTTYEASRIKPVIQPFAGRIGGNQEIVVDRGDPQNAELLKKIPDAAPRMSFREGTDLRGFLDLTLWKFGFIELIGGSGTFPLCTACTFLLNFVTSWVSIRPPGASNVVPSSPSGVYSTTTFLGPLFGGISNFLFLTLFVFTFSNTSGSHLNPTISIATFFARLISFPRMVIYVIGQVLGSIIAGAVLRKGYGSSDYTCGGCVIDQSQVPVGDAFLLEFVFCLSLIFLAFGVGLDPRQGEIYGAALSPFLVGLTLGTLTWVSSFVRSGYFGACLNPARCFGIYVSTSFPSYHWIHWVSRHNLLIL</sequence>
<dbReference type="InterPro" id="IPR034294">
    <property type="entry name" value="Aquaporin_transptr"/>
</dbReference>
<keyword evidence="2 6" id="KW-0813">Transport</keyword>